<protein>
    <submittedName>
        <fullName evidence="2 3">Uncharacterized protein</fullName>
    </submittedName>
</protein>
<dbReference type="AlphaFoldDB" id="A0A0C4DRS6"/>
<evidence type="ECO:0000313" key="3">
    <source>
        <dbReference type="EnsemblFungi" id="MAPG_02590T0"/>
    </source>
</evidence>
<reference evidence="4" key="2">
    <citation type="submission" date="2010-05" db="EMBL/GenBank/DDBJ databases">
        <title>The genome sequence of Magnaporthe poae strain ATCC 64411.</title>
        <authorList>
            <person name="Ma L.-J."/>
            <person name="Dead R."/>
            <person name="Young S."/>
            <person name="Zeng Q."/>
            <person name="Koehrsen M."/>
            <person name="Alvarado L."/>
            <person name="Berlin A."/>
            <person name="Chapman S.B."/>
            <person name="Chen Z."/>
            <person name="Freedman E."/>
            <person name="Gellesch M."/>
            <person name="Goldberg J."/>
            <person name="Griggs A."/>
            <person name="Gujja S."/>
            <person name="Heilman E.R."/>
            <person name="Heiman D."/>
            <person name="Hepburn T."/>
            <person name="Howarth C."/>
            <person name="Jen D."/>
            <person name="Larson L."/>
            <person name="Mehta T."/>
            <person name="Neiman D."/>
            <person name="Pearson M."/>
            <person name="Roberts A."/>
            <person name="Saif S."/>
            <person name="Shea T."/>
            <person name="Shenoy N."/>
            <person name="Sisk P."/>
            <person name="Stolte C."/>
            <person name="Sykes S."/>
            <person name="Walk T."/>
            <person name="White J."/>
            <person name="Yandava C."/>
            <person name="Haas B."/>
            <person name="Nusbaum C."/>
            <person name="Birren B."/>
        </authorList>
    </citation>
    <scope>NUCLEOTIDE SEQUENCE [LARGE SCALE GENOMIC DNA]</scope>
    <source>
        <strain evidence="4">ATCC 64411 / 73-15</strain>
    </source>
</reference>
<evidence type="ECO:0000313" key="2">
    <source>
        <dbReference type="EMBL" id="KLU83533.1"/>
    </source>
</evidence>
<sequence>MDRHHSSQTLVPGRRPIHSPPEIGPSSLPNHGGGPKTQGRPPPPPRQGPSPPATTVLLPAAEWGCPTECLGLTSSTTPDAPYCPSLLVLVDGMVHILLGSRLEDRSGVRRSRAVLMISYLYGNCQTLRSTAFASQLRVENRQFHYDYLKLLAGYGSMGNLFIVYERWVRVLVRNHGLLLSEEGSATLGLLDVIESTRRDRIRVRESLR</sequence>
<organism evidence="3 4">
    <name type="scientific">Magnaporthiopsis poae (strain ATCC 64411 / 73-15)</name>
    <name type="common">Kentucky bluegrass fungus</name>
    <name type="synonym">Magnaporthe poae</name>
    <dbReference type="NCBI Taxonomy" id="644358"/>
    <lineage>
        <taxon>Eukaryota</taxon>
        <taxon>Fungi</taxon>
        <taxon>Dikarya</taxon>
        <taxon>Ascomycota</taxon>
        <taxon>Pezizomycotina</taxon>
        <taxon>Sordariomycetes</taxon>
        <taxon>Sordariomycetidae</taxon>
        <taxon>Magnaporthales</taxon>
        <taxon>Magnaporthaceae</taxon>
        <taxon>Magnaporthiopsis</taxon>
    </lineage>
</organism>
<dbReference type="EMBL" id="GL876967">
    <property type="protein sequence ID" value="KLU83533.1"/>
    <property type="molecule type" value="Genomic_DNA"/>
</dbReference>
<reference evidence="2" key="3">
    <citation type="submission" date="2011-03" db="EMBL/GenBank/DDBJ databases">
        <title>Annotation of Magnaporthe poae ATCC 64411.</title>
        <authorList>
            <person name="Ma L.-J."/>
            <person name="Dead R."/>
            <person name="Young S.K."/>
            <person name="Zeng Q."/>
            <person name="Gargeya S."/>
            <person name="Fitzgerald M."/>
            <person name="Haas B."/>
            <person name="Abouelleil A."/>
            <person name="Alvarado L."/>
            <person name="Arachchi H.M."/>
            <person name="Berlin A."/>
            <person name="Brown A."/>
            <person name="Chapman S.B."/>
            <person name="Chen Z."/>
            <person name="Dunbar C."/>
            <person name="Freedman E."/>
            <person name="Gearin G."/>
            <person name="Gellesch M."/>
            <person name="Goldberg J."/>
            <person name="Griggs A."/>
            <person name="Gujja S."/>
            <person name="Heiman D."/>
            <person name="Howarth C."/>
            <person name="Larson L."/>
            <person name="Lui A."/>
            <person name="MacDonald P.J.P."/>
            <person name="Mehta T."/>
            <person name="Montmayeur A."/>
            <person name="Murphy C."/>
            <person name="Neiman D."/>
            <person name="Pearson M."/>
            <person name="Priest M."/>
            <person name="Roberts A."/>
            <person name="Saif S."/>
            <person name="Shea T."/>
            <person name="Shenoy N."/>
            <person name="Sisk P."/>
            <person name="Stolte C."/>
            <person name="Sykes S."/>
            <person name="Yandava C."/>
            <person name="Wortman J."/>
            <person name="Nusbaum C."/>
            <person name="Birren B."/>
        </authorList>
    </citation>
    <scope>NUCLEOTIDE SEQUENCE</scope>
    <source>
        <strain evidence="2">ATCC 64411</strain>
    </source>
</reference>
<name>A0A0C4DRS6_MAGP6</name>
<accession>A0A0C4DRS6</accession>
<dbReference type="VEuPathDB" id="FungiDB:MAPG_02590"/>
<dbReference type="Proteomes" id="UP000011715">
    <property type="component" value="Unassembled WGS sequence"/>
</dbReference>
<reference evidence="2" key="1">
    <citation type="submission" date="2010-05" db="EMBL/GenBank/DDBJ databases">
        <title>The Genome Sequence of Magnaporthe poae strain ATCC 64411.</title>
        <authorList>
            <consortium name="The Broad Institute Genome Sequencing Platform"/>
            <consortium name="Broad Institute Genome Sequencing Center for Infectious Disease"/>
            <person name="Ma L.-J."/>
            <person name="Dead R."/>
            <person name="Young S."/>
            <person name="Zeng Q."/>
            <person name="Koehrsen M."/>
            <person name="Alvarado L."/>
            <person name="Berlin A."/>
            <person name="Chapman S.B."/>
            <person name="Chen Z."/>
            <person name="Freedman E."/>
            <person name="Gellesch M."/>
            <person name="Goldberg J."/>
            <person name="Griggs A."/>
            <person name="Gujja S."/>
            <person name="Heilman E.R."/>
            <person name="Heiman D."/>
            <person name="Hepburn T."/>
            <person name="Howarth C."/>
            <person name="Jen D."/>
            <person name="Larson L."/>
            <person name="Mehta T."/>
            <person name="Neiman D."/>
            <person name="Pearson M."/>
            <person name="Roberts A."/>
            <person name="Saif S."/>
            <person name="Shea T."/>
            <person name="Shenoy N."/>
            <person name="Sisk P."/>
            <person name="Stolte C."/>
            <person name="Sykes S."/>
            <person name="Walk T."/>
            <person name="White J."/>
            <person name="Yandava C."/>
            <person name="Haas B."/>
            <person name="Nusbaum C."/>
            <person name="Birren B."/>
        </authorList>
    </citation>
    <scope>NUCLEOTIDE SEQUENCE</scope>
    <source>
        <strain evidence="2">ATCC 64411</strain>
    </source>
</reference>
<dbReference type="EnsemblFungi" id="MAPG_02590T0">
    <property type="protein sequence ID" value="MAPG_02590T0"/>
    <property type="gene ID" value="MAPG_02590"/>
</dbReference>
<evidence type="ECO:0000256" key="1">
    <source>
        <dbReference type="SAM" id="MobiDB-lite"/>
    </source>
</evidence>
<dbReference type="EMBL" id="ADBL01000638">
    <property type="status" value="NOT_ANNOTATED_CDS"/>
    <property type="molecule type" value="Genomic_DNA"/>
</dbReference>
<evidence type="ECO:0000313" key="4">
    <source>
        <dbReference type="Proteomes" id="UP000011715"/>
    </source>
</evidence>
<dbReference type="OrthoDB" id="2730545at2759"/>
<feature type="region of interest" description="Disordered" evidence="1">
    <location>
        <begin position="1"/>
        <end position="55"/>
    </location>
</feature>
<proteinExistence type="predicted"/>
<reference evidence="3" key="5">
    <citation type="submission" date="2015-06" db="UniProtKB">
        <authorList>
            <consortium name="EnsemblFungi"/>
        </authorList>
    </citation>
    <scope>IDENTIFICATION</scope>
    <source>
        <strain evidence="3">ATCC 64411</strain>
    </source>
</reference>
<keyword evidence="4" id="KW-1185">Reference proteome</keyword>
<gene>
    <name evidence="2" type="ORF">MAPG_02590</name>
</gene>
<reference evidence="3" key="4">
    <citation type="journal article" date="2015" name="G3 (Bethesda)">
        <title>Genome sequences of three phytopathogenic species of the Magnaporthaceae family of fungi.</title>
        <authorList>
            <person name="Okagaki L.H."/>
            <person name="Nunes C.C."/>
            <person name="Sailsbery J."/>
            <person name="Clay B."/>
            <person name="Brown D."/>
            <person name="John T."/>
            <person name="Oh Y."/>
            <person name="Young N."/>
            <person name="Fitzgerald M."/>
            <person name="Haas B.J."/>
            <person name="Zeng Q."/>
            <person name="Young S."/>
            <person name="Adiconis X."/>
            <person name="Fan L."/>
            <person name="Levin J.Z."/>
            <person name="Mitchell T.K."/>
            <person name="Okubara P.A."/>
            <person name="Farman M.L."/>
            <person name="Kohn L.M."/>
            <person name="Birren B."/>
            <person name="Ma L.-J."/>
            <person name="Dean R.A."/>
        </authorList>
    </citation>
    <scope>NUCLEOTIDE SEQUENCE</scope>
    <source>
        <strain evidence="3">ATCC 64411 / 73-15</strain>
    </source>
</reference>
<feature type="compositionally biased region" description="Pro residues" evidence="1">
    <location>
        <begin position="40"/>
        <end position="52"/>
    </location>
</feature>